<dbReference type="InterPro" id="IPR036328">
    <property type="entry name" value="MliC_sf"/>
</dbReference>
<comment type="caution">
    <text evidence="1">The sequence shown here is derived from an EMBL/GenBank/DDBJ whole genome shotgun (WGS) entry which is preliminary data.</text>
</comment>
<dbReference type="AlphaFoldDB" id="A0A1F6EK61"/>
<sequence>MQGAGSAPAAEDLGAYPYACENGAEFTMSPSSDMRSITLTAGSQGMFTGSVTLNQATSTAGARYEGSTAGNTVVFIGAGEGVQLTVGSETTTCNPKPNPDSPPWNWGDAGEGGGVKQDVGLIVSESIVGKWQSVDDAKFAREFKDGGVAVDTYEGKNVTNGTWRVFTKENPITVAFPLEANAVYIQMTMQGTQADALNFKLGKLTPEELELVYMDRGGVLRFKSVQ</sequence>
<dbReference type="EMBL" id="MFMA01000013">
    <property type="protein sequence ID" value="OGG74025.1"/>
    <property type="molecule type" value="Genomic_DNA"/>
</dbReference>
<proteinExistence type="predicted"/>
<accession>A0A1F6EK61</accession>
<name>A0A1F6EK61_9BACT</name>
<dbReference type="STRING" id="1798513.A3A40_01700"/>
<dbReference type="Gene3D" id="2.40.128.200">
    <property type="match status" value="1"/>
</dbReference>
<gene>
    <name evidence="1" type="ORF">A3A40_01700</name>
</gene>
<reference evidence="1 2" key="1">
    <citation type="journal article" date="2016" name="Nat. Commun.">
        <title>Thousands of microbial genomes shed light on interconnected biogeochemical processes in an aquifer system.</title>
        <authorList>
            <person name="Anantharaman K."/>
            <person name="Brown C.T."/>
            <person name="Hug L.A."/>
            <person name="Sharon I."/>
            <person name="Castelle C.J."/>
            <person name="Probst A.J."/>
            <person name="Thomas B.C."/>
            <person name="Singh A."/>
            <person name="Wilkins M.J."/>
            <person name="Karaoz U."/>
            <person name="Brodie E.L."/>
            <person name="Williams K.H."/>
            <person name="Hubbard S.S."/>
            <person name="Banfield J.F."/>
        </authorList>
    </citation>
    <scope>NUCLEOTIDE SEQUENCE [LARGE SCALE GENOMIC DNA]</scope>
</reference>
<dbReference type="Proteomes" id="UP000178427">
    <property type="component" value="Unassembled WGS sequence"/>
</dbReference>
<protein>
    <submittedName>
        <fullName evidence="1">Uncharacterized protein</fullName>
    </submittedName>
</protein>
<evidence type="ECO:0000313" key="1">
    <source>
        <dbReference type="EMBL" id="OGG74025.1"/>
    </source>
</evidence>
<organism evidence="1 2">
    <name type="scientific">Candidatus Kaiserbacteria bacterium RIFCSPLOWO2_01_FULL_54_20</name>
    <dbReference type="NCBI Taxonomy" id="1798513"/>
    <lineage>
        <taxon>Bacteria</taxon>
        <taxon>Candidatus Kaiseribacteriota</taxon>
    </lineage>
</organism>
<evidence type="ECO:0000313" key="2">
    <source>
        <dbReference type="Proteomes" id="UP000178427"/>
    </source>
</evidence>